<reference evidence="1 2" key="1">
    <citation type="submission" date="2015-10" db="EMBL/GenBank/DDBJ databases">
        <title>Draft genome sequence of pyrrolomycin-producing Streptomyces vitaminophilus.</title>
        <authorList>
            <person name="Graham D.E."/>
            <person name="Mahan K.M."/>
            <person name="Klingeman D.M."/>
            <person name="Hettich R.L."/>
            <person name="Parry R.J."/>
        </authorList>
    </citation>
    <scope>NUCLEOTIDE SEQUENCE [LARGE SCALE GENOMIC DNA]</scope>
    <source>
        <strain evidence="1 2">ATCC 31673</strain>
    </source>
</reference>
<dbReference type="EMBL" id="LLZU01000008">
    <property type="protein sequence ID" value="KRV49955.1"/>
    <property type="molecule type" value="Genomic_DNA"/>
</dbReference>
<sequence length="310" mass="33107">MAVRRALLTGWFAFRHGEATAGDVLAAQAVAAALTGAGVPFDTAWSPTYHPGGLHLSDADPERYSHLVFACGPLHSRRPAGDVPSPLLELHRRFAHCRRIAVGTSVTDPGDPAVTGFHVVLPRDGTAAPPEPDLAAHAPRPEPVPLVGVILTEGQQEYGERRRHTRAAEALTRWLLRLDAARLPLDTRLDTRDWRLAATPGQLRAVLTRLDVVVTTRLHGLVLGLDAGVPVLAVDPVAGGAKVTAQAEALDWPAVLRVEDLDGPRLGDAWRWCGSSDARTRARECSARFGRAGPPPPLLVALLAALADQC</sequence>
<dbReference type="STRING" id="76728.AQ490_18005"/>
<evidence type="ECO:0000313" key="1">
    <source>
        <dbReference type="EMBL" id="KRV49955.1"/>
    </source>
</evidence>
<evidence type="ECO:0000313" key="2">
    <source>
        <dbReference type="Proteomes" id="UP000050867"/>
    </source>
</evidence>
<accession>A0A0T6LUX1</accession>
<dbReference type="GO" id="GO:0016740">
    <property type="term" value="F:transferase activity"/>
    <property type="evidence" value="ECO:0007669"/>
    <property type="project" value="UniProtKB-KW"/>
</dbReference>
<organism evidence="1 2">
    <name type="scientific">Wenjunlia vitaminophila</name>
    <name type="common">Streptomyces vitaminophilus</name>
    <dbReference type="NCBI Taxonomy" id="76728"/>
    <lineage>
        <taxon>Bacteria</taxon>
        <taxon>Bacillati</taxon>
        <taxon>Actinomycetota</taxon>
        <taxon>Actinomycetes</taxon>
        <taxon>Kitasatosporales</taxon>
        <taxon>Streptomycetaceae</taxon>
        <taxon>Wenjunlia</taxon>
    </lineage>
</organism>
<gene>
    <name evidence="1" type="ORF">AQ490_18005</name>
</gene>
<dbReference type="Proteomes" id="UP000050867">
    <property type="component" value="Unassembled WGS sequence"/>
</dbReference>
<protein>
    <submittedName>
        <fullName evidence="1">Polysaccharide pyruvyl transferase</fullName>
    </submittedName>
</protein>
<keyword evidence="1" id="KW-0808">Transferase</keyword>
<keyword evidence="2" id="KW-1185">Reference proteome</keyword>
<name>A0A0T6LUX1_WENVI</name>
<comment type="caution">
    <text evidence="1">The sequence shown here is derived from an EMBL/GenBank/DDBJ whole genome shotgun (WGS) entry which is preliminary data.</text>
</comment>
<dbReference type="OrthoDB" id="1491277at2"/>
<dbReference type="RefSeq" id="WP_018385487.1">
    <property type="nucleotide sequence ID" value="NZ_LLZU01000008.1"/>
</dbReference>
<dbReference type="AlphaFoldDB" id="A0A0T6LUX1"/>
<proteinExistence type="predicted"/>
<dbReference type="eggNOG" id="COG2327">
    <property type="taxonomic scope" value="Bacteria"/>
</dbReference>